<dbReference type="AlphaFoldDB" id="A0A242MC93"/>
<dbReference type="EMBL" id="NBTY01000163">
    <property type="protein sequence ID" value="OTP68759.1"/>
    <property type="molecule type" value="Genomic_DNA"/>
</dbReference>
<name>A0A242MC93_CABSO</name>
<accession>A0A242MC93</accession>
<reference evidence="1 2" key="1">
    <citation type="submission" date="2017-03" db="EMBL/GenBank/DDBJ databases">
        <title>Genome analysis of strain PAMC 26510.</title>
        <authorList>
            <person name="Oh H.-M."/>
            <person name="Yang J.-A."/>
        </authorList>
    </citation>
    <scope>NUCLEOTIDE SEQUENCE [LARGE SCALE GENOMIC DNA]</scope>
    <source>
        <strain evidence="1 2">PAMC 26510</strain>
    </source>
</reference>
<comment type="caution">
    <text evidence="1">The sequence shown here is derived from an EMBL/GenBank/DDBJ whole genome shotgun (WGS) entry which is preliminary data.</text>
</comment>
<evidence type="ECO:0000313" key="2">
    <source>
        <dbReference type="Proteomes" id="UP000194546"/>
    </source>
</evidence>
<protein>
    <submittedName>
        <fullName evidence="1">Uncharacterized protein</fullName>
    </submittedName>
</protein>
<proteinExistence type="predicted"/>
<sequence length="76" mass="8667">MADATFAVEHVLAKRLRLRPNVRRAREQEGALTGRIERAFVFWQFKRTGLLGARMGAQQRLRTAIPNLDDGIVDPH</sequence>
<dbReference type="Proteomes" id="UP000194546">
    <property type="component" value="Unassembled WGS sequence"/>
</dbReference>
<organism evidence="1 2">
    <name type="scientific">Caballeronia sordidicola</name>
    <name type="common">Burkholderia sordidicola</name>
    <dbReference type="NCBI Taxonomy" id="196367"/>
    <lineage>
        <taxon>Bacteria</taxon>
        <taxon>Pseudomonadati</taxon>
        <taxon>Pseudomonadota</taxon>
        <taxon>Betaproteobacteria</taxon>
        <taxon>Burkholderiales</taxon>
        <taxon>Burkholderiaceae</taxon>
        <taxon>Caballeronia</taxon>
    </lineage>
</organism>
<evidence type="ECO:0000313" key="1">
    <source>
        <dbReference type="EMBL" id="OTP68759.1"/>
    </source>
</evidence>
<gene>
    <name evidence="1" type="ORF">PAMC26510_28680</name>
</gene>